<name>A0A3M7PCF8_BRAPC</name>
<protein>
    <submittedName>
        <fullName evidence="1">Uncharacterized protein</fullName>
    </submittedName>
</protein>
<dbReference type="Proteomes" id="UP000276133">
    <property type="component" value="Unassembled WGS sequence"/>
</dbReference>
<sequence length="120" mass="14432">MNKFSIPSQSNHLEIVNYTQLNEHVTSRILKNTHIFMVNKPCSTIIKHYYAYTNQSDFKKIKLAFVPFYFLQIEFHDQIKNKISINILKFFTIQNLTLFHQEQLEHKKVLFLFIKIIIIN</sequence>
<proteinExistence type="predicted"/>
<gene>
    <name evidence="1" type="ORF">BpHYR1_002510</name>
</gene>
<reference evidence="1 2" key="1">
    <citation type="journal article" date="2018" name="Sci. Rep.">
        <title>Genomic signatures of local adaptation to the degree of environmental predictability in rotifers.</title>
        <authorList>
            <person name="Franch-Gras L."/>
            <person name="Hahn C."/>
            <person name="Garcia-Roger E.M."/>
            <person name="Carmona M.J."/>
            <person name="Serra M."/>
            <person name="Gomez A."/>
        </authorList>
    </citation>
    <scope>NUCLEOTIDE SEQUENCE [LARGE SCALE GENOMIC DNA]</scope>
    <source>
        <strain evidence="1">HYR1</strain>
    </source>
</reference>
<accession>A0A3M7PCF8</accession>
<evidence type="ECO:0000313" key="1">
    <source>
        <dbReference type="EMBL" id="RMZ96440.1"/>
    </source>
</evidence>
<organism evidence="1 2">
    <name type="scientific">Brachionus plicatilis</name>
    <name type="common">Marine rotifer</name>
    <name type="synonym">Brachionus muelleri</name>
    <dbReference type="NCBI Taxonomy" id="10195"/>
    <lineage>
        <taxon>Eukaryota</taxon>
        <taxon>Metazoa</taxon>
        <taxon>Spiralia</taxon>
        <taxon>Gnathifera</taxon>
        <taxon>Rotifera</taxon>
        <taxon>Eurotatoria</taxon>
        <taxon>Monogononta</taxon>
        <taxon>Pseudotrocha</taxon>
        <taxon>Ploima</taxon>
        <taxon>Brachionidae</taxon>
        <taxon>Brachionus</taxon>
    </lineage>
</organism>
<comment type="caution">
    <text evidence="1">The sequence shown here is derived from an EMBL/GenBank/DDBJ whole genome shotgun (WGS) entry which is preliminary data.</text>
</comment>
<dbReference type="EMBL" id="REGN01012194">
    <property type="protein sequence ID" value="RMZ96440.1"/>
    <property type="molecule type" value="Genomic_DNA"/>
</dbReference>
<keyword evidence="2" id="KW-1185">Reference proteome</keyword>
<evidence type="ECO:0000313" key="2">
    <source>
        <dbReference type="Proteomes" id="UP000276133"/>
    </source>
</evidence>
<dbReference type="AlphaFoldDB" id="A0A3M7PCF8"/>